<dbReference type="Gene3D" id="2.60.120.260">
    <property type="entry name" value="Galactose-binding domain-like"/>
    <property type="match status" value="1"/>
</dbReference>
<dbReference type="CDD" id="cd04080">
    <property type="entry name" value="CBM6_cellulase-like"/>
    <property type="match status" value="1"/>
</dbReference>
<dbReference type="SUPFAM" id="SSF49785">
    <property type="entry name" value="Galactose-binding domain-like"/>
    <property type="match status" value="1"/>
</dbReference>
<keyword evidence="5" id="KW-1185">Reference proteome</keyword>
<dbReference type="GO" id="GO:0005975">
    <property type="term" value="P:carbohydrate metabolic process"/>
    <property type="evidence" value="ECO:0007669"/>
    <property type="project" value="InterPro"/>
</dbReference>
<proteinExistence type="predicted"/>
<dbReference type="InterPro" id="IPR006584">
    <property type="entry name" value="Cellulose-bd_IV"/>
</dbReference>
<gene>
    <name evidence="4" type="ORF">SAMN05720469_11211</name>
</gene>
<evidence type="ECO:0000313" key="4">
    <source>
        <dbReference type="EMBL" id="SHK63023.1"/>
    </source>
</evidence>
<accession>A0A1M6U1J7</accession>
<protein>
    <submittedName>
        <fullName evidence="4">Polysaccharide deacetylase</fullName>
    </submittedName>
</protein>
<dbReference type="Pfam" id="PF03422">
    <property type="entry name" value="CBM_6"/>
    <property type="match status" value="1"/>
</dbReference>
<dbReference type="InterPro" id="IPR008979">
    <property type="entry name" value="Galactose-bd-like_sf"/>
</dbReference>
<dbReference type="SMART" id="SM00606">
    <property type="entry name" value="CBD_IV"/>
    <property type="match status" value="1"/>
</dbReference>
<dbReference type="Gene3D" id="3.20.20.370">
    <property type="entry name" value="Glycoside hydrolase/deacetylase"/>
    <property type="match status" value="1"/>
</dbReference>
<dbReference type="SUPFAM" id="SSF88713">
    <property type="entry name" value="Glycoside hydrolase/deacetylase"/>
    <property type="match status" value="1"/>
</dbReference>
<evidence type="ECO:0000259" key="3">
    <source>
        <dbReference type="PROSITE" id="PS51175"/>
    </source>
</evidence>
<dbReference type="PROSITE" id="PS51175">
    <property type="entry name" value="CBM6"/>
    <property type="match status" value="1"/>
</dbReference>
<name>A0A1M6U1J7_9BACT</name>
<dbReference type="InterPro" id="IPR002509">
    <property type="entry name" value="NODB_dom"/>
</dbReference>
<dbReference type="Pfam" id="PF01522">
    <property type="entry name" value="Polysacc_deac_1"/>
    <property type="match status" value="1"/>
</dbReference>
<dbReference type="InterPro" id="IPR011330">
    <property type="entry name" value="Glyco_hydro/deAcase_b/a-brl"/>
</dbReference>
<reference evidence="5" key="1">
    <citation type="submission" date="2016-11" db="EMBL/GenBank/DDBJ databases">
        <authorList>
            <person name="Varghese N."/>
            <person name="Submissions S."/>
        </authorList>
    </citation>
    <scope>NUCLEOTIDE SEQUENCE [LARGE SCALE GENOMIC DNA]</scope>
    <source>
        <strain evidence="5">UWOS</strain>
    </source>
</reference>
<feature type="chain" id="PRO_5012002800" evidence="2">
    <location>
        <begin position="21"/>
        <end position="559"/>
    </location>
</feature>
<evidence type="ECO:0000256" key="2">
    <source>
        <dbReference type="SAM" id="SignalP"/>
    </source>
</evidence>
<feature type="domain" description="CBM6" evidence="3">
    <location>
        <begin position="349"/>
        <end position="482"/>
    </location>
</feature>
<evidence type="ECO:0000313" key="5">
    <source>
        <dbReference type="Proteomes" id="UP000184275"/>
    </source>
</evidence>
<feature type="signal peptide" evidence="2">
    <location>
        <begin position="1"/>
        <end position="20"/>
    </location>
</feature>
<dbReference type="EMBL" id="FRAW01000012">
    <property type="protein sequence ID" value="SHK63023.1"/>
    <property type="molecule type" value="Genomic_DNA"/>
</dbReference>
<dbReference type="Proteomes" id="UP000184275">
    <property type="component" value="Unassembled WGS sequence"/>
</dbReference>
<evidence type="ECO:0000256" key="1">
    <source>
        <dbReference type="ARBA" id="ARBA00022729"/>
    </source>
</evidence>
<dbReference type="GO" id="GO:0016810">
    <property type="term" value="F:hydrolase activity, acting on carbon-nitrogen (but not peptide) bonds"/>
    <property type="evidence" value="ECO:0007669"/>
    <property type="project" value="InterPro"/>
</dbReference>
<dbReference type="GO" id="GO:0030246">
    <property type="term" value="F:carbohydrate binding"/>
    <property type="evidence" value="ECO:0007669"/>
    <property type="project" value="InterPro"/>
</dbReference>
<dbReference type="InterPro" id="IPR005084">
    <property type="entry name" value="CBM6"/>
</dbReference>
<organism evidence="4 5">
    <name type="scientific">Fibrobacter intestinalis</name>
    <dbReference type="NCBI Taxonomy" id="28122"/>
    <lineage>
        <taxon>Bacteria</taxon>
        <taxon>Pseudomonadati</taxon>
        <taxon>Fibrobacterota</taxon>
        <taxon>Fibrobacteria</taxon>
        <taxon>Fibrobacterales</taxon>
        <taxon>Fibrobacteraceae</taxon>
        <taxon>Fibrobacter</taxon>
    </lineage>
</organism>
<sequence>MKKIFAFTASIFFATHSLTAQEIADWAGFRNAVATFTFDDNLANQLSIAVPIFDKYGYKASFYIVNNWNPNYAKFKELVSQGHEVGSHSDSHAQTMPNNEIASSKATIESKIPNQQCNTITYPNCNVPDETLLSQNYIGGRICSGQIDGKTPQNYNRISSIICGNTGNVNSAQAFQQKMQEAINKKGWVTFLIHEVDQGSGYSPTASSAIDGALSWAKENDSKIWVTTFRNAIMYSKERDASKITKLSGDAQSETYSLTHNLSTSLSPFDYPLSIRLQNTNNWTSVKATQKGKSVNAKIQDGYIYFDAVPNGGDIVLSNGSGEIAPPSSSSMISSSSAQPFAGSILIPGTVEAENYDINAFYDADGQNESTGYREDDAGIVPTENGYALGYTNSGDYFEYSLNVKSLGTYNVTIRGATGNSTAASVTLSVGSEKLSIQIPTLGNWNSYTTVDAGTLALTAGEQTLRLNIDSSYVNIDWIRFECASCETDGIVSSFQWNFNASPIQCQIFDIHGQWIKSARLQAENVGDFWEKVKPSLRPGAYIIRLGNGKTSRHILMRK</sequence>
<dbReference type="AlphaFoldDB" id="A0A1M6U1J7"/>
<keyword evidence="1 2" id="KW-0732">Signal</keyword>
<dbReference type="RefSeq" id="WP_073303948.1">
    <property type="nucleotide sequence ID" value="NZ_FRAW01000012.1"/>
</dbReference>